<dbReference type="AlphaFoldDB" id="A0A4S8K7X7"/>
<comment type="caution">
    <text evidence="2">The sequence shown here is derived from an EMBL/GenBank/DDBJ whole genome shotgun (WGS) entry which is preliminary data.</text>
</comment>
<organism evidence="2 3">
    <name type="scientific">Musa balbisiana</name>
    <name type="common">Banana</name>
    <dbReference type="NCBI Taxonomy" id="52838"/>
    <lineage>
        <taxon>Eukaryota</taxon>
        <taxon>Viridiplantae</taxon>
        <taxon>Streptophyta</taxon>
        <taxon>Embryophyta</taxon>
        <taxon>Tracheophyta</taxon>
        <taxon>Spermatophyta</taxon>
        <taxon>Magnoliopsida</taxon>
        <taxon>Liliopsida</taxon>
        <taxon>Zingiberales</taxon>
        <taxon>Musaceae</taxon>
        <taxon>Musa</taxon>
    </lineage>
</organism>
<gene>
    <name evidence="2" type="ORF">C4D60_Mb08t31780</name>
</gene>
<dbReference type="EMBL" id="PYDT01000002">
    <property type="protein sequence ID" value="THU71080.1"/>
    <property type="molecule type" value="Genomic_DNA"/>
</dbReference>
<feature type="region of interest" description="Disordered" evidence="1">
    <location>
        <begin position="52"/>
        <end position="79"/>
    </location>
</feature>
<dbReference type="Proteomes" id="UP000317650">
    <property type="component" value="Chromosome 8"/>
</dbReference>
<evidence type="ECO:0000256" key="1">
    <source>
        <dbReference type="SAM" id="MobiDB-lite"/>
    </source>
</evidence>
<evidence type="ECO:0000313" key="2">
    <source>
        <dbReference type="EMBL" id="THU71080.1"/>
    </source>
</evidence>
<proteinExistence type="predicted"/>
<protein>
    <submittedName>
        <fullName evidence="2">Uncharacterized protein</fullName>
    </submittedName>
</protein>
<name>A0A4S8K7X7_MUSBA</name>
<keyword evidence="3" id="KW-1185">Reference proteome</keyword>
<reference evidence="2 3" key="1">
    <citation type="journal article" date="2019" name="Nat. Plants">
        <title>Genome sequencing of Musa balbisiana reveals subgenome evolution and function divergence in polyploid bananas.</title>
        <authorList>
            <person name="Yao X."/>
        </authorList>
    </citation>
    <scope>NUCLEOTIDE SEQUENCE [LARGE SCALE GENOMIC DNA]</scope>
    <source>
        <strain evidence="3">cv. DH-PKW</strain>
        <tissue evidence="2">Leaves</tissue>
    </source>
</reference>
<evidence type="ECO:0000313" key="3">
    <source>
        <dbReference type="Proteomes" id="UP000317650"/>
    </source>
</evidence>
<accession>A0A4S8K7X7</accession>
<sequence>MRNKGEKMVLANCRRLMSLPPWQKGEEFDLILHFDTQNVDDEKQGGKEAFGKIVEDGDNTAPCNDTRDESNGSLAVSSF</sequence>